<dbReference type="EMBL" id="CAJVQB010077701">
    <property type="protein sequence ID" value="CAG8844958.1"/>
    <property type="molecule type" value="Genomic_DNA"/>
</dbReference>
<protein>
    <submittedName>
        <fullName evidence="1">23576_t:CDS:1</fullName>
    </submittedName>
</protein>
<comment type="caution">
    <text evidence="1">The sequence shown here is derived from an EMBL/GenBank/DDBJ whole genome shotgun (WGS) entry which is preliminary data.</text>
</comment>
<keyword evidence="2" id="KW-1185">Reference proteome</keyword>
<feature type="non-terminal residue" evidence="1">
    <location>
        <position position="1"/>
    </location>
</feature>
<evidence type="ECO:0000313" key="1">
    <source>
        <dbReference type="EMBL" id="CAG8844958.1"/>
    </source>
</evidence>
<feature type="non-terminal residue" evidence="1">
    <location>
        <position position="42"/>
    </location>
</feature>
<sequence length="42" mass="4877">PHKKLDGALAILFNPINIKTFENIEKEILSCTLPKQWEKIEL</sequence>
<accession>A0ABN7X2C4</accession>
<proteinExistence type="predicted"/>
<evidence type="ECO:0000313" key="2">
    <source>
        <dbReference type="Proteomes" id="UP000789901"/>
    </source>
</evidence>
<name>A0ABN7X2C4_GIGMA</name>
<dbReference type="Proteomes" id="UP000789901">
    <property type="component" value="Unassembled WGS sequence"/>
</dbReference>
<gene>
    <name evidence="1" type="ORF">GMARGA_LOCUS37384</name>
</gene>
<reference evidence="1 2" key="1">
    <citation type="submission" date="2021-06" db="EMBL/GenBank/DDBJ databases">
        <authorList>
            <person name="Kallberg Y."/>
            <person name="Tangrot J."/>
            <person name="Rosling A."/>
        </authorList>
    </citation>
    <scope>NUCLEOTIDE SEQUENCE [LARGE SCALE GENOMIC DNA]</scope>
    <source>
        <strain evidence="1 2">120-4 pot B 10/14</strain>
    </source>
</reference>
<organism evidence="1 2">
    <name type="scientific">Gigaspora margarita</name>
    <dbReference type="NCBI Taxonomy" id="4874"/>
    <lineage>
        <taxon>Eukaryota</taxon>
        <taxon>Fungi</taxon>
        <taxon>Fungi incertae sedis</taxon>
        <taxon>Mucoromycota</taxon>
        <taxon>Glomeromycotina</taxon>
        <taxon>Glomeromycetes</taxon>
        <taxon>Diversisporales</taxon>
        <taxon>Gigasporaceae</taxon>
        <taxon>Gigaspora</taxon>
    </lineage>
</organism>